<evidence type="ECO:0000313" key="3">
    <source>
        <dbReference type="Proteomes" id="UP000299102"/>
    </source>
</evidence>
<keyword evidence="3" id="KW-1185">Reference proteome</keyword>
<sequence length="138" mass="15169">MTSFHRIESRAEPKAPSAATAPNSNSKQKRLEKYIHIARGRAGPACARAYTPTVQNLRLLASRALIYARAGAGPSTRPTFRFIQGGRRPSERPILSVLTKSEGARNRQVCRLENKTLQEGAGARPAVKAPKWRRGAPR</sequence>
<proteinExistence type="predicted"/>
<name>A0A4C1YLM9_EUMVA</name>
<organism evidence="2 3">
    <name type="scientific">Eumeta variegata</name>
    <name type="common">Bagworm moth</name>
    <name type="synonym">Eumeta japonica</name>
    <dbReference type="NCBI Taxonomy" id="151549"/>
    <lineage>
        <taxon>Eukaryota</taxon>
        <taxon>Metazoa</taxon>
        <taxon>Ecdysozoa</taxon>
        <taxon>Arthropoda</taxon>
        <taxon>Hexapoda</taxon>
        <taxon>Insecta</taxon>
        <taxon>Pterygota</taxon>
        <taxon>Neoptera</taxon>
        <taxon>Endopterygota</taxon>
        <taxon>Lepidoptera</taxon>
        <taxon>Glossata</taxon>
        <taxon>Ditrysia</taxon>
        <taxon>Tineoidea</taxon>
        <taxon>Psychidae</taxon>
        <taxon>Oiketicinae</taxon>
        <taxon>Eumeta</taxon>
    </lineage>
</organism>
<evidence type="ECO:0000256" key="1">
    <source>
        <dbReference type="SAM" id="MobiDB-lite"/>
    </source>
</evidence>
<feature type="region of interest" description="Disordered" evidence="1">
    <location>
        <begin position="1"/>
        <end position="31"/>
    </location>
</feature>
<feature type="compositionally biased region" description="Low complexity" evidence="1">
    <location>
        <begin position="14"/>
        <end position="26"/>
    </location>
</feature>
<dbReference type="Proteomes" id="UP000299102">
    <property type="component" value="Unassembled WGS sequence"/>
</dbReference>
<feature type="compositionally biased region" description="Basic and acidic residues" evidence="1">
    <location>
        <begin position="1"/>
        <end position="13"/>
    </location>
</feature>
<comment type="caution">
    <text evidence="2">The sequence shown here is derived from an EMBL/GenBank/DDBJ whole genome shotgun (WGS) entry which is preliminary data.</text>
</comment>
<protein>
    <submittedName>
        <fullName evidence="2">Uncharacterized protein</fullName>
    </submittedName>
</protein>
<evidence type="ECO:0000313" key="2">
    <source>
        <dbReference type="EMBL" id="GBP77048.1"/>
    </source>
</evidence>
<gene>
    <name evidence="2" type="ORF">EVAR_45956_1</name>
</gene>
<accession>A0A4C1YLM9</accession>
<reference evidence="2 3" key="1">
    <citation type="journal article" date="2019" name="Commun. Biol.">
        <title>The bagworm genome reveals a unique fibroin gene that provides high tensile strength.</title>
        <authorList>
            <person name="Kono N."/>
            <person name="Nakamura H."/>
            <person name="Ohtoshi R."/>
            <person name="Tomita M."/>
            <person name="Numata K."/>
            <person name="Arakawa K."/>
        </authorList>
    </citation>
    <scope>NUCLEOTIDE SEQUENCE [LARGE SCALE GENOMIC DNA]</scope>
</reference>
<dbReference type="AlphaFoldDB" id="A0A4C1YLM9"/>
<feature type="region of interest" description="Disordered" evidence="1">
    <location>
        <begin position="116"/>
        <end position="138"/>
    </location>
</feature>
<dbReference type="EMBL" id="BGZK01001316">
    <property type="protein sequence ID" value="GBP77048.1"/>
    <property type="molecule type" value="Genomic_DNA"/>
</dbReference>